<feature type="compositionally biased region" description="Pro residues" evidence="1">
    <location>
        <begin position="173"/>
        <end position="200"/>
    </location>
</feature>
<dbReference type="STRING" id="1202772.A0A1V9Z7N3"/>
<feature type="region of interest" description="Disordered" evidence="1">
    <location>
        <begin position="132"/>
        <end position="259"/>
    </location>
</feature>
<feature type="region of interest" description="Disordered" evidence="1">
    <location>
        <begin position="273"/>
        <end position="312"/>
    </location>
</feature>
<organism evidence="3 4">
    <name type="scientific">Achlya hypogyna</name>
    <name type="common">Oomycete</name>
    <name type="synonym">Protoachlya hypogyna</name>
    <dbReference type="NCBI Taxonomy" id="1202772"/>
    <lineage>
        <taxon>Eukaryota</taxon>
        <taxon>Sar</taxon>
        <taxon>Stramenopiles</taxon>
        <taxon>Oomycota</taxon>
        <taxon>Saprolegniomycetes</taxon>
        <taxon>Saprolegniales</taxon>
        <taxon>Achlyaceae</taxon>
        <taxon>Achlya</taxon>
    </lineage>
</organism>
<gene>
    <name evidence="3" type="ORF">ACHHYP_01918</name>
</gene>
<proteinExistence type="predicted"/>
<feature type="compositionally biased region" description="Pro residues" evidence="1">
    <location>
        <begin position="299"/>
        <end position="309"/>
    </location>
</feature>
<evidence type="ECO:0000313" key="4">
    <source>
        <dbReference type="Proteomes" id="UP000243579"/>
    </source>
</evidence>
<feature type="compositionally biased region" description="Basic and acidic residues" evidence="1">
    <location>
        <begin position="28"/>
        <end position="78"/>
    </location>
</feature>
<dbReference type="InterPro" id="IPR019007">
    <property type="entry name" value="Wbp11/ELF5/Saf1_N"/>
</dbReference>
<evidence type="ECO:0000256" key="1">
    <source>
        <dbReference type="SAM" id="MobiDB-lite"/>
    </source>
</evidence>
<dbReference type="GO" id="GO:0006396">
    <property type="term" value="P:RNA processing"/>
    <property type="evidence" value="ECO:0007669"/>
    <property type="project" value="InterPro"/>
</dbReference>
<feature type="compositionally biased region" description="Basic and acidic residues" evidence="1">
    <location>
        <begin position="85"/>
        <end position="115"/>
    </location>
</feature>
<dbReference type="OrthoDB" id="205569at2759"/>
<evidence type="ECO:0000313" key="3">
    <source>
        <dbReference type="EMBL" id="OQR94006.1"/>
    </source>
</evidence>
<feature type="compositionally biased region" description="Pro residues" evidence="1">
    <location>
        <begin position="211"/>
        <end position="253"/>
    </location>
</feature>
<evidence type="ECO:0000259" key="2">
    <source>
        <dbReference type="Pfam" id="PF09429"/>
    </source>
</evidence>
<dbReference type="PRINTS" id="PR01217">
    <property type="entry name" value="PRICHEXTENSN"/>
</dbReference>
<accession>A0A1V9Z7N3</accession>
<feature type="region of interest" description="Disordered" evidence="1">
    <location>
        <begin position="1"/>
        <end position="116"/>
    </location>
</feature>
<comment type="caution">
    <text evidence="3">The sequence shown here is derived from an EMBL/GenBank/DDBJ whole genome shotgun (WGS) entry which is preliminary data.</text>
</comment>
<dbReference type="AlphaFoldDB" id="A0A1V9Z7N3"/>
<feature type="domain" description="Wbp11/ELF5/Saf1 N-terminal" evidence="2">
    <location>
        <begin position="7"/>
        <end position="82"/>
    </location>
</feature>
<dbReference type="Pfam" id="PF09429">
    <property type="entry name" value="Wbp11"/>
    <property type="match status" value="1"/>
</dbReference>
<dbReference type="EMBL" id="JNBR01000381">
    <property type="protein sequence ID" value="OQR94006.1"/>
    <property type="molecule type" value="Genomic_DNA"/>
</dbReference>
<feature type="compositionally biased region" description="Low complexity" evidence="1">
    <location>
        <begin position="201"/>
        <end position="210"/>
    </location>
</feature>
<feature type="compositionally biased region" description="Polar residues" evidence="1">
    <location>
        <begin position="143"/>
        <end position="154"/>
    </location>
</feature>
<protein>
    <recommendedName>
        <fullName evidence="2">Wbp11/ELF5/Saf1 N-terminal domain-containing protein</fullName>
    </recommendedName>
</protein>
<sequence>MAKDKLSAAPLDAYRKEQKKKEKKAVKDRREHVKQTKSEHVDVQALQEKIRKLERDEESGRLDGAGRKRKQELEDTLRLAKKKKADAEAEAKAREAAQPKSKKELDALNKEKYKNPEQSIHYHPIFNPYGVAPPGFNADGPNPFTNTAMRNSIVGQPPLPLAPRPRMKIKNRPPLPKGPPPFRPPPPPPSTGMRPPPPPVQSTHPPMVAGMPPPPPPPMTSFPPPPPPPLVGIPGPPLRPPPMPTQVPPPPPAESDDDELRVRSLVPAALRVQRAAKAKGAPRPPPPPTAPGLSFMPVPMAPPRPPPPATAEFNSFLAEMKDLGAM</sequence>
<reference evidence="3 4" key="1">
    <citation type="journal article" date="2014" name="Genome Biol. Evol.">
        <title>The secreted proteins of Achlya hypogyna and Thraustotheca clavata identify the ancestral oomycete secretome and reveal gene acquisitions by horizontal gene transfer.</title>
        <authorList>
            <person name="Misner I."/>
            <person name="Blouin N."/>
            <person name="Leonard G."/>
            <person name="Richards T.A."/>
            <person name="Lane C.E."/>
        </authorList>
    </citation>
    <scope>NUCLEOTIDE SEQUENCE [LARGE SCALE GENOMIC DNA]</scope>
    <source>
        <strain evidence="3 4">ATCC 48635</strain>
    </source>
</reference>
<keyword evidence="4" id="KW-1185">Reference proteome</keyword>
<name>A0A1V9Z7N3_ACHHY</name>
<dbReference type="Proteomes" id="UP000243579">
    <property type="component" value="Unassembled WGS sequence"/>
</dbReference>